<dbReference type="CDD" id="cd01583">
    <property type="entry name" value="IPMI"/>
    <property type="match status" value="1"/>
</dbReference>
<dbReference type="InterPro" id="IPR015931">
    <property type="entry name" value="Acnase/IPM_dHydase_lsu_aba_1/3"/>
</dbReference>
<dbReference type="EC" id="4.2.1.33" evidence="6"/>
<dbReference type="InterPro" id="IPR018136">
    <property type="entry name" value="Aconitase_4Fe-4S_BS"/>
</dbReference>
<sequence>MGMTMSQKILAAHAGLESVKAGQLINAELDMVLGNDITSPVAVKEFEKAGFSCIRCPERVSMVMDHFTPNKDIKAAEQVKTVRTFANKYGVENFFDVGRMGIEHALLPEQGLVGAGDLVIGADSHTCTYGALGAFSTGVGSTDMAAGMMSGQCWFKVPSAIKFVLKNKPAKYICGKDVILHIIGLIGVDGALYKSMEFTGDGIQYLSIDDRFTICNMAIEAGAKNGIFPVDDVTREYLNGRFKREIRVFEADPDAEYERVIEVDMSKLQPTVAFPHLPENTRTPEAWGEVKIDQVVIGSCTNGHISDLRIAADILRGKKVAKGVRCIVIPATNTIWKQAMHEGLFDVFIDAGAVVSTPTCGPCLGGHMGILAAGERAVATTNRNFVGRMGHVDSEVYLASPYVAAASAVAGRLATPSDIE</sequence>
<keyword evidence="2 6" id="KW-0479">Metal-binding</keyword>
<dbReference type="SUPFAM" id="SSF53732">
    <property type="entry name" value="Aconitase iron-sulfur domain"/>
    <property type="match status" value="1"/>
</dbReference>
<dbReference type="InterPro" id="IPR036008">
    <property type="entry name" value="Aconitase_4Fe-4S_dom"/>
</dbReference>
<dbReference type="InterPro" id="IPR006251">
    <property type="entry name" value="Homoacnase/IPMdehydase_lsu"/>
</dbReference>
<dbReference type="EMBL" id="DXCF01000040">
    <property type="protein sequence ID" value="HIZ10387.1"/>
    <property type="molecule type" value="Genomic_DNA"/>
</dbReference>
<dbReference type="NCBIfam" id="TIGR01343">
    <property type="entry name" value="hacA_fam"/>
    <property type="match status" value="1"/>
</dbReference>
<evidence type="ECO:0000256" key="6">
    <source>
        <dbReference type="HAMAP-Rule" id="MF_01027"/>
    </source>
</evidence>
<evidence type="ECO:0000256" key="4">
    <source>
        <dbReference type="ARBA" id="ARBA00023014"/>
    </source>
</evidence>
<evidence type="ECO:0000256" key="1">
    <source>
        <dbReference type="ARBA" id="ARBA00022485"/>
    </source>
</evidence>
<gene>
    <name evidence="6 8" type="primary">leuC</name>
    <name evidence="8" type="ORF">H9726_07860</name>
</gene>
<proteinExistence type="inferred from homology"/>
<feature type="binding site" evidence="6">
    <location>
        <position position="300"/>
    </location>
    <ligand>
        <name>[4Fe-4S] cluster</name>
        <dbReference type="ChEBI" id="CHEBI:49883"/>
    </ligand>
</feature>
<keyword evidence="6" id="KW-0432">Leucine biosynthesis</keyword>
<comment type="subunit">
    <text evidence="6">Heterodimer of LeuC and LeuD.</text>
</comment>
<feature type="domain" description="Aconitase/3-isopropylmalate dehydratase large subunit alpha/beta/alpha" evidence="7">
    <location>
        <begin position="288"/>
        <end position="411"/>
    </location>
</feature>
<comment type="cofactor">
    <cofactor evidence="6">
        <name>[4Fe-4S] cluster</name>
        <dbReference type="ChEBI" id="CHEBI:49883"/>
    </cofactor>
    <text evidence="6">Binds 1 [4Fe-4S] cluster per subunit.</text>
</comment>
<dbReference type="GO" id="GO:0051539">
    <property type="term" value="F:4 iron, 4 sulfur cluster binding"/>
    <property type="evidence" value="ECO:0007669"/>
    <property type="project" value="UniProtKB-KW"/>
</dbReference>
<keyword evidence="3 6" id="KW-0408">Iron</keyword>
<dbReference type="Pfam" id="PF00330">
    <property type="entry name" value="Aconitase"/>
    <property type="match status" value="2"/>
</dbReference>
<protein>
    <recommendedName>
        <fullName evidence="6">3-isopropylmalate dehydratase large subunit</fullName>
        <ecNumber evidence="6">4.2.1.33</ecNumber>
    </recommendedName>
    <alternativeName>
        <fullName evidence="6">Alpha-IPM isomerase</fullName>
        <shortName evidence="6">IPMI</shortName>
    </alternativeName>
    <alternativeName>
        <fullName evidence="6">Isopropylmalate isomerase</fullName>
    </alternativeName>
</protein>
<dbReference type="GO" id="GO:0046872">
    <property type="term" value="F:metal ion binding"/>
    <property type="evidence" value="ECO:0007669"/>
    <property type="project" value="UniProtKB-KW"/>
</dbReference>
<evidence type="ECO:0000256" key="5">
    <source>
        <dbReference type="ARBA" id="ARBA00023239"/>
    </source>
</evidence>
<keyword evidence="6" id="KW-0028">Amino-acid biosynthesis</keyword>
<dbReference type="InterPro" id="IPR001030">
    <property type="entry name" value="Acoase/IPM_deHydtase_lsu_aba"/>
</dbReference>
<feature type="binding site" evidence="6">
    <location>
        <position position="360"/>
    </location>
    <ligand>
        <name>[4Fe-4S] cluster</name>
        <dbReference type="ChEBI" id="CHEBI:49883"/>
    </ligand>
</feature>
<name>A0A9D2D840_9FIRM</name>
<feature type="domain" description="Aconitase/3-isopropylmalate dehydratase large subunit alpha/beta/alpha" evidence="7">
    <location>
        <begin position="7"/>
        <end position="281"/>
    </location>
</feature>
<comment type="caution">
    <text evidence="8">The sequence shown here is derived from an EMBL/GenBank/DDBJ whole genome shotgun (WGS) entry which is preliminary data.</text>
</comment>
<dbReference type="AlphaFoldDB" id="A0A9D2D840"/>
<dbReference type="PANTHER" id="PTHR43822">
    <property type="entry name" value="HOMOACONITASE, MITOCHONDRIAL-RELATED"/>
    <property type="match status" value="1"/>
</dbReference>
<keyword evidence="1 6" id="KW-0004">4Fe-4S</keyword>
<dbReference type="InterPro" id="IPR033941">
    <property type="entry name" value="IPMI_cat"/>
</dbReference>
<reference evidence="8" key="2">
    <citation type="submission" date="2021-04" db="EMBL/GenBank/DDBJ databases">
        <authorList>
            <person name="Gilroy R."/>
        </authorList>
    </citation>
    <scope>NUCLEOTIDE SEQUENCE</scope>
    <source>
        <strain evidence="8">CHK192-19661</strain>
    </source>
</reference>
<dbReference type="PANTHER" id="PTHR43822:SF16">
    <property type="entry name" value="3-ISOPROPYLMALATE DEHYDRATASE LARGE SUBUNIT 2"/>
    <property type="match status" value="1"/>
</dbReference>
<keyword evidence="5 6" id="KW-0456">Lyase</keyword>
<dbReference type="InterPro" id="IPR011826">
    <property type="entry name" value="HAcnase/IPMdehydase_lsu_prok"/>
</dbReference>
<comment type="pathway">
    <text evidence="6">Amino-acid biosynthesis; L-leucine biosynthesis; L-leucine from 3-methyl-2-oxobutanoate: step 2/4.</text>
</comment>
<dbReference type="HAMAP" id="MF_01027">
    <property type="entry name" value="LeuC_type2"/>
    <property type="match status" value="1"/>
</dbReference>
<evidence type="ECO:0000313" key="8">
    <source>
        <dbReference type="EMBL" id="HIZ10387.1"/>
    </source>
</evidence>
<dbReference type="Gene3D" id="3.30.499.10">
    <property type="entry name" value="Aconitase, domain 3"/>
    <property type="match status" value="2"/>
</dbReference>
<evidence type="ECO:0000256" key="3">
    <source>
        <dbReference type="ARBA" id="ARBA00023004"/>
    </source>
</evidence>
<keyword evidence="6" id="KW-0100">Branched-chain amino acid biosynthesis</keyword>
<dbReference type="Proteomes" id="UP000824025">
    <property type="component" value="Unassembled WGS sequence"/>
</dbReference>
<dbReference type="InterPro" id="IPR050067">
    <property type="entry name" value="IPM_dehydratase_rel_enz"/>
</dbReference>
<reference evidence="8" key="1">
    <citation type="journal article" date="2021" name="PeerJ">
        <title>Extensive microbial diversity within the chicken gut microbiome revealed by metagenomics and culture.</title>
        <authorList>
            <person name="Gilroy R."/>
            <person name="Ravi A."/>
            <person name="Getino M."/>
            <person name="Pursley I."/>
            <person name="Horton D.L."/>
            <person name="Alikhan N.F."/>
            <person name="Baker D."/>
            <person name="Gharbi K."/>
            <person name="Hall N."/>
            <person name="Watson M."/>
            <person name="Adriaenssens E.M."/>
            <person name="Foster-Nyarko E."/>
            <person name="Jarju S."/>
            <person name="Secka A."/>
            <person name="Antonio M."/>
            <person name="Oren A."/>
            <person name="Chaudhuri R.R."/>
            <person name="La Ragione R."/>
            <person name="Hildebrand F."/>
            <person name="Pallen M.J."/>
        </authorList>
    </citation>
    <scope>NUCLEOTIDE SEQUENCE</scope>
    <source>
        <strain evidence="8">CHK192-19661</strain>
    </source>
</reference>
<dbReference type="PRINTS" id="PR00415">
    <property type="entry name" value="ACONITASE"/>
</dbReference>
<dbReference type="GO" id="GO:0009098">
    <property type="term" value="P:L-leucine biosynthetic process"/>
    <property type="evidence" value="ECO:0007669"/>
    <property type="project" value="UniProtKB-UniRule"/>
</dbReference>
<dbReference type="PROSITE" id="PS00450">
    <property type="entry name" value="ACONITASE_1"/>
    <property type="match status" value="1"/>
</dbReference>
<dbReference type="InterPro" id="IPR011823">
    <property type="entry name" value="IsopropMal_deHydtase_lsu_bac"/>
</dbReference>
<comment type="similarity">
    <text evidence="6">Belongs to the aconitase/IPM isomerase family. LeuC type 2 subfamily.</text>
</comment>
<dbReference type="PROSITE" id="PS01244">
    <property type="entry name" value="ACONITASE_2"/>
    <property type="match status" value="1"/>
</dbReference>
<comment type="function">
    <text evidence="6">Catalyzes the isomerization between 2-isopropylmalate and 3-isopropylmalate, via the formation of 2-isopropylmaleate.</text>
</comment>
<evidence type="ECO:0000259" key="7">
    <source>
        <dbReference type="Pfam" id="PF00330"/>
    </source>
</evidence>
<dbReference type="NCBIfam" id="TIGR02083">
    <property type="entry name" value="LEU2"/>
    <property type="match status" value="1"/>
</dbReference>
<organism evidence="8 9">
    <name type="scientific">Candidatus Borkfalkia avicola</name>
    <dbReference type="NCBI Taxonomy" id="2838503"/>
    <lineage>
        <taxon>Bacteria</taxon>
        <taxon>Bacillati</taxon>
        <taxon>Bacillota</taxon>
        <taxon>Clostridia</taxon>
        <taxon>Christensenellales</taxon>
        <taxon>Christensenellaceae</taxon>
        <taxon>Candidatus Borkfalkia</taxon>
    </lineage>
</organism>
<feature type="binding site" evidence="6">
    <location>
        <position position="363"/>
    </location>
    <ligand>
        <name>[4Fe-4S] cluster</name>
        <dbReference type="ChEBI" id="CHEBI:49883"/>
    </ligand>
</feature>
<dbReference type="GO" id="GO:0003861">
    <property type="term" value="F:3-isopropylmalate dehydratase activity"/>
    <property type="evidence" value="ECO:0007669"/>
    <property type="project" value="UniProtKB-UniRule"/>
</dbReference>
<dbReference type="NCBIfam" id="NF001614">
    <property type="entry name" value="PRK00402.1"/>
    <property type="match status" value="1"/>
</dbReference>
<evidence type="ECO:0000256" key="2">
    <source>
        <dbReference type="ARBA" id="ARBA00022723"/>
    </source>
</evidence>
<dbReference type="NCBIfam" id="TIGR02086">
    <property type="entry name" value="IPMI_arch"/>
    <property type="match status" value="1"/>
</dbReference>
<comment type="catalytic activity">
    <reaction evidence="6">
        <text>(2R,3S)-3-isopropylmalate = (2S)-2-isopropylmalate</text>
        <dbReference type="Rhea" id="RHEA:32287"/>
        <dbReference type="ChEBI" id="CHEBI:1178"/>
        <dbReference type="ChEBI" id="CHEBI:35121"/>
        <dbReference type="EC" id="4.2.1.33"/>
    </reaction>
</comment>
<accession>A0A9D2D840</accession>
<keyword evidence="4 6" id="KW-0411">Iron-sulfur</keyword>
<evidence type="ECO:0000313" key="9">
    <source>
        <dbReference type="Proteomes" id="UP000824025"/>
    </source>
</evidence>